<evidence type="ECO:0000256" key="5">
    <source>
        <dbReference type="ARBA" id="ARBA00022989"/>
    </source>
</evidence>
<feature type="transmembrane region" description="Helical" evidence="7">
    <location>
        <begin position="257"/>
        <end position="277"/>
    </location>
</feature>
<evidence type="ECO:0000313" key="10">
    <source>
        <dbReference type="Proteomes" id="UP000660339"/>
    </source>
</evidence>
<evidence type="ECO:0000256" key="1">
    <source>
        <dbReference type="ARBA" id="ARBA00004651"/>
    </source>
</evidence>
<name>A0A8J3PCC9_9ACTN</name>
<feature type="transmembrane region" description="Helical" evidence="7">
    <location>
        <begin position="137"/>
        <end position="167"/>
    </location>
</feature>
<dbReference type="RefSeq" id="WP_166380534.1">
    <property type="nucleotide sequence ID" value="NZ_BAAATT010000011.1"/>
</dbReference>
<protein>
    <submittedName>
        <fullName evidence="9">ABC transporter permease</fullName>
    </submittedName>
</protein>
<feature type="domain" description="ABC transmembrane type-1" evidence="8">
    <location>
        <begin position="88"/>
        <end position="277"/>
    </location>
</feature>
<reference evidence="9" key="1">
    <citation type="submission" date="2021-01" db="EMBL/GenBank/DDBJ databases">
        <title>Whole genome shotgun sequence of Catellatospora methionotrophica NBRC 14553.</title>
        <authorList>
            <person name="Komaki H."/>
            <person name="Tamura T."/>
        </authorList>
    </citation>
    <scope>NUCLEOTIDE SEQUENCE</scope>
    <source>
        <strain evidence="9">NBRC 14553</strain>
    </source>
</reference>
<dbReference type="AlphaFoldDB" id="A0A8J3PCC9"/>
<feature type="transmembrane region" description="Helical" evidence="7">
    <location>
        <begin position="179"/>
        <end position="197"/>
    </location>
</feature>
<keyword evidence="6 7" id="KW-0472">Membrane</keyword>
<gene>
    <name evidence="9" type="ORF">Cme02nite_02140</name>
</gene>
<keyword evidence="3" id="KW-1003">Cell membrane</keyword>
<sequence>MTAITVPAVLPERRGHTAARRRSLRPGVVLGLAFIGLLAVAAAAPGLLTAHDPLEISSAGAFVPPGAEHLLGTDQSGRDTLARMVYGARSSLVMGLGATAIAVTLGSAIGLLAGLANRYVEGAVMRLIDVALSIPDLLLALVVITLLGTGTVNALFAVAFASVPYYARMIRAQTHVVRSAAYVEAATALGLRRSAVIRRHILPNAFKPLVVLATIGVGNAIGAGASLSFLGLGTKPPAPEWGNMLSLGIQYISNDPFMVIVPGVAITLTVLSVTVVGRDLRRRTEGRS</sequence>
<evidence type="ECO:0000256" key="6">
    <source>
        <dbReference type="ARBA" id="ARBA00023136"/>
    </source>
</evidence>
<keyword evidence="2 7" id="KW-0813">Transport</keyword>
<dbReference type="InterPro" id="IPR000515">
    <property type="entry name" value="MetI-like"/>
</dbReference>
<organism evidence="9 10">
    <name type="scientific">Catellatospora methionotrophica</name>
    <dbReference type="NCBI Taxonomy" id="121620"/>
    <lineage>
        <taxon>Bacteria</taxon>
        <taxon>Bacillati</taxon>
        <taxon>Actinomycetota</taxon>
        <taxon>Actinomycetes</taxon>
        <taxon>Micromonosporales</taxon>
        <taxon>Micromonosporaceae</taxon>
        <taxon>Catellatospora</taxon>
    </lineage>
</organism>
<feature type="transmembrane region" description="Helical" evidence="7">
    <location>
        <begin position="92"/>
        <end position="116"/>
    </location>
</feature>
<keyword evidence="5 7" id="KW-1133">Transmembrane helix</keyword>
<dbReference type="InterPro" id="IPR050366">
    <property type="entry name" value="BP-dependent_transpt_permease"/>
</dbReference>
<comment type="caution">
    <text evidence="9">The sequence shown here is derived from an EMBL/GenBank/DDBJ whole genome shotgun (WGS) entry which is preliminary data.</text>
</comment>
<feature type="transmembrane region" description="Helical" evidence="7">
    <location>
        <begin position="28"/>
        <end position="48"/>
    </location>
</feature>
<evidence type="ECO:0000259" key="8">
    <source>
        <dbReference type="PROSITE" id="PS50928"/>
    </source>
</evidence>
<evidence type="ECO:0000256" key="2">
    <source>
        <dbReference type="ARBA" id="ARBA00022448"/>
    </source>
</evidence>
<dbReference type="Gene3D" id="1.10.3720.10">
    <property type="entry name" value="MetI-like"/>
    <property type="match status" value="1"/>
</dbReference>
<comment type="subcellular location">
    <subcellularLocation>
        <location evidence="1 7">Cell membrane</location>
        <topology evidence="1 7">Multi-pass membrane protein</topology>
    </subcellularLocation>
</comment>
<dbReference type="PANTHER" id="PTHR43386:SF25">
    <property type="entry name" value="PEPTIDE ABC TRANSPORTER PERMEASE PROTEIN"/>
    <property type="match status" value="1"/>
</dbReference>
<keyword evidence="10" id="KW-1185">Reference proteome</keyword>
<evidence type="ECO:0000313" key="9">
    <source>
        <dbReference type="EMBL" id="GIG11882.1"/>
    </source>
</evidence>
<dbReference type="Proteomes" id="UP000660339">
    <property type="component" value="Unassembled WGS sequence"/>
</dbReference>
<dbReference type="CDD" id="cd06261">
    <property type="entry name" value="TM_PBP2"/>
    <property type="match status" value="1"/>
</dbReference>
<evidence type="ECO:0000256" key="3">
    <source>
        <dbReference type="ARBA" id="ARBA00022475"/>
    </source>
</evidence>
<evidence type="ECO:0000256" key="4">
    <source>
        <dbReference type="ARBA" id="ARBA00022692"/>
    </source>
</evidence>
<evidence type="ECO:0000256" key="7">
    <source>
        <dbReference type="RuleBase" id="RU363032"/>
    </source>
</evidence>
<dbReference type="EMBL" id="BONJ01000001">
    <property type="protein sequence ID" value="GIG11882.1"/>
    <property type="molecule type" value="Genomic_DNA"/>
</dbReference>
<accession>A0A8J3PCC9</accession>
<proteinExistence type="inferred from homology"/>
<dbReference type="InterPro" id="IPR035906">
    <property type="entry name" value="MetI-like_sf"/>
</dbReference>
<keyword evidence="4 7" id="KW-0812">Transmembrane</keyword>
<comment type="similarity">
    <text evidence="7">Belongs to the binding-protein-dependent transport system permease family.</text>
</comment>
<dbReference type="GO" id="GO:0055085">
    <property type="term" value="P:transmembrane transport"/>
    <property type="evidence" value="ECO:0007669"/>
    <property type="project" value="InterPro"/>
</dbReference>
<dbReference type="SUPFAM" id="SSF161098">
    <property type="entry name" value="MetI-like"/>
    <property type="match status" value="1"/>
</dbReference>
<dbReference type="Pfam" id="PF00528">
    <property type="entry name" value="BPD_transp_1"/>
    <property type="match status" value="1"/>
</dbReference>
<dbReference type="GO" id="GO:0005886">
    <property type="term" value="C:plasma membrane"/>
    <property type="evidence" value="ECO:0007669"/>
    <property type="project" value="UniProtKB-SubCell"/>
</dbReference>
<feature type="transmembrane region" description="Helical" evidence="7">
    <location>
        <begin position="209"/>
        <end position="232"/>
    </location>
</feature>
<dbReference type="PANTHER" id="PTHR43386">
    <property type="entry name" value="OLIGOPEPTIDE TRANSPORT SYSTEM PERMEASE PROTEIN APPC"/>
    <property type="match status" value="1"/>
</dbReference>
<dbReference type="PROSITE" id="PS50928">
    <property type="entry name" value="ABC_TM1"/>
    <property type="match status" value="1"/>
</dbReference>